<dbReference type="InterPro" id="IPR019080">
    <property type="entry name" value="YqaJ_viral_recombinase"/>
</dbReference>
<keyword evidence="1" id="KW-0479">Metal-binding</keyword>
<name>A0A6J8BLF3_MYTCO</name>
<dbReference type="SUPFAM" id="SSF52980">
    <property type="entry name" value="Restriction endonuclease-like"/>
    <property type="match status" value="1"/>
</dbReference>
<dbReference type="PROSITE" id="PS50966">
    <property type="entry name" value="ZF_SWIM"/>
    <property type="match status" value="1"/>
</dbReference>
<dbReference type="InterPro" id="IPR011604">
    <property type="entry name" value="PDDEXK-like_dom_sf"/>
</dbReference>
<dbReference type="EMBL" id="CACVKT020003420">
    <property type="protein sequence ID" value="CAC5383624.1"/>
    <property type="molecule type" value="Genomic_DNA"/>
</dbReference>
<reference evidence="3 4" key="1">
    <citation type="submission" date="2020-06" db="EMBL/GenBank/DDBJ databases">
        <authorList>
            <person name="Li R."/>
            <person name="Bekaert M."/>
        </authorList>
    </citation>
    <scope>NUCLEOTIDE SEQUENCE [LARGE SCALE GENOMIC DNA]</scope>
    <source>
        <strain evidence="4">wild</strain>
    </source>
</reference>
<organism evidence="3 4">
    <name type="scientific">Mytilus coruscus</name>
    <name type="common">Sea mussel</name>
    <dbReference type="NCBI Taxonomy" id="42192"/>
    <lineage>
        <taxon>Eukaryota</taxon>
        <taxon>Metazoa</taxon>
        <taxon>Spiralia</taxon>
        <taxon>Lophotrochozoa</taxon>
        <taxon>Mollusca</taxon>
        <taxon>Bivalvia</taxon>
        <taxon>Autobranchia</taxon>
        <taxon>Pteriomorphia</taxon>
        <taxon>Mytilida</taxon>
        <taxon>Mytiloidea</taxon>
        <taxon>Mytilidae</taxon>
        <taxon>Mytilinae</taxon>
        <taxon>Mytilus</taxon>
    </lineage>
</organism>
<dbReference type="PANTHER" id="PTHR46609">
    <property type="entry name" value="EXONUCLEASE, PHAGE-TYPE/RECB, C-TERMINAL DOMAIN-CONTAINING PROTEIN"/>
    <property type="match status" value="1"/>
</dbReference>
<dbReference type="Proteomes" id="UP000507470">
    <property type="component" value="Unassembled WGS sequence"/>
</dbReference>
<dbReference type="PANTHER" id="PTHR46609:SF8">
    <property type="entry name" value="YQAJ VIRAL RECOMBINASE DOMAIN-CONTAINING PROTEIN"/>
    <property type="match status" value="1"/>
</dbReference>
<dbReference type="InterPro" id="IPR007527">
    <property type="entry name" value="Znf_SWIM"/>
</dbReference>
<keyword evidence="1" id="KW-0863">Zinc-finger</keyword>
<evidence type="ECO:0000313" key="3">
    <source>
        <dbReference type="EMBL" id="CAC5383624.1"/>
    </source>
</evidence>
<dbReference type="AlphaFoldDB" id="A0A6J8BLF3"/>
<keyword evidence="4" id="KW-1185">Reference proteome</keyword>
<dbReference type="GO" id="GO:0008270">
    <property type="term" value="F:zinc ion binding"/>
    <property type="evidence" value="ECO:0007669"/>
    <property type="project" value="UniProtKB-KW"/>
</dbReference>
<dbReference type="InterPro" id="IPR011335">
    <property type="entry name" value="Restrct_endonuc-II-like"/>
</dbReference>
<accession>A0A6J8BLF3</accession>
<feature type="domain" description="SWIM-type" evidence="2">
    <location>
        <begin position="8"/>
        <end position="46"/>
    </location>
</feature>
<dbReference type="OrthoDB" id="6150801at2759"/>
<protein>
    <recommendedName>
        <fullName evidence="2">SWIM-type domain-containing protein</fullName>
    </recommendedName>
</protein>
<dbReference type="Gene3D" id="3.90.320.10">
    <property type="match status" value="1"/>
</dbReference>
<evidence type="ECO:0000259" key="2">
    <source>
        <dbReference type="PROSITE" id="PS50966"/>
    </source>
</evidence>
<dbReference type="GO" id="GO:0006281">
    <property type="term" value="P:DNA repair"/>
    <property type="evidence" value="ECO:0007669"/>
    <property type="project" value="UniProtKB-ARBA"/>
</dbReference>
<dbReference type="Pfam" id="PF09588">
    <property type="entry name" value="YqaJ"/>
    <property type="match status" value="1"/>
</dbReference>
<evidence type="ECO:0000256" key="1">
    <source>
        <dbReference type="PROSITE-ProRule" id="PRU00325"/>
    </source>
</evidence>
<proteinExistence type="predicted"/>
<keyword evidence="1" id="KW-0862">Zinc</keyword>
<gene>
    <name evidence="3" type="ORF">MCOR_19353</name>
</gene>
<dbReference type="InterPro" id="IPR051703">
    <property type="entry name" value="NF-kappa-B_Signaling_Reg"/>
</dbReference>
<sequence length="302" mass="34470">MKRTVSYKIVAINENGSIDECQCECAVGMGPSAHCKHVCCLLLALLNFSSNGEIVSEETCTQRLQTFHHSKPYKGSPIKAHSLPLVNKKISSVQFDPRPAKYRNCANYNDFFRNVCLNHRGVSKFPISQLYRPSNVYTVASDHDYLEGHPEDRWLKDAYISHISEDTIKYIESSTTVIKDIKTSAILHGRKYESIALAKYESECGRGTRQCGIFVSSSHPYIGASPDAVIDDQTILEIKCPFVVRKQMITTKTVRFLKEKDGHVIQDNNYEYFTKYRDNYSVLMPKNASWLYKHFVTLKVFV</sequence>
<evidence type="ECO:0000313" key="4">
    <source>
        <dbReference type="Proteomes" id="UP000507470"/>
    </source>
</evidence>